<keyword evidence="6" id="KW-1185">Reference proteome</keyword>
<evidence type="ECO:0000256" key="2">
    <source>
        <dbReference type="ARBA" id="ARBA00024438"/>
    </source>
</evidence>
<dbReference type="AlphaFoldDB" id="A0A6N7ITW7"/>
<sequence>MCPEEGVLQAYLDGELDGDSCARVAGHLARCSACRQRVHDLEKLAGRVNVVLRAYRRGTEESERPVRVPRPGSVVSRYQPLTKKRGIGNMIRQHKWFSGLVAAVLALALFLSWAPGRSLATQFLNVFRMEKIQVIRIAPEDMAQLEKAFNGRGGEVDIQNFGRVEVQQPAQRQIEAAPDQVRALSGLPLDLPATLAGRVRAKVLVSGAPTVTITPDVEKLNSYLEKHGGVLLPADLAGKTFTMKVPPVVDALYQGKNGSFHLYASRDLTIEAPQGVDVLALRRAMLGLPFLPDNLRRQLAAIDDWQHTLPIPESRGMTAREIMVNGHAGVYFSHAGNNGKAGQDVLLAWRQDNSWRAIGGLPLEEALRIAAEVK</sequence>
<dbReference type="Gene3D" id="1.10.10.1320">
    <property type="entry name" value="Anti-sigma factor, zinc-finger domain"/>
    <property type="match status" value="1"/>
</dbReference>
<gene>
    <name evidence="5" type="ORF">GFC01_12175</name>
</gene>
<reference evidence="5 6" key="1">
    <citation type="submission" date="2019-10" db="EMBL/GenBank/DDBJ databases">
        <title>Comparative genomics of sulfur disproportionating microorganisms.</title>
        <authorList>
            <person name="Ward L.M."/>
            <person name="Bertran E."/>
            <person name="Johnston D."/>
        </authorList>
    </citation>
    <scope>NUCLEOTIDE SEQUENCE [LARGE SCALE GENOMIC DNA]</scope>
    <source>
        <strain evidence="5 6">DSM 14055</strain>
    </source>
</reference>
<accession>A0A6N7ITW7</accession>
<feature type="transmembrane region" description="Helical" evidence="3">
    <location>
        <begin position="96"/>
        <end position="114"/>
    </location>
</feature>
<organism evidence="5 6">
    <name type="scientific">Desulfofundulus thermobenzoicus</name>
    <dbReference type="NCBI Taxonomy" id="29376"/>
    <lineage>
        <taxon>Bacteria</taxon>
        <taxon>Bacillati</taxon>
        <taxon>Bacillota</taxon>
        <taxon>Clostridia</taxon>
        <taxon>Eubacteriales</taxon>
        <taxon>Peptococcaceae</taxon>
        <taxon>Desulfofundulus</taxon>
    </lineage>
</organism>
<comment type="similarity">
    <text evidence="1">Belongs to the zinc-associated anti-sigma factor (ZAS) superfamily. Anti-sigma-W factor family.</text>
</comment>
<dbReference type="InterPro" id="IPR027383">
    <property type="entry name" value="Znf_put"/>
</dbReference>
<dbReference type="RefSeq" id="WP_152947428.1">
    <property type="nucleotide sequence ID" value="NZ_WHYR01000035.1"/>
</dbReference>
<keyword evidence="3" id="KW-0472">Membrane</keyword>
<keyword evidence="3" id="KW-0812">Transmembrane</keyword>
<evidence type="ECO:0000256" key="1">
    <source>
        <dbReference type="ARBA" id="ARBA00024353"/>
    </source>
</evidence>
<dbReference type="OrthoDB" id="2079550at2"/>
<dbReference type="Proteomes" id="UP000441717">
    <property type="component" value="Unassembled WGS sequence"/>
</dbReference>
<protein>
    <recommendedName>
        <fullName evidence="2">Anti-sigma-W factor RsiW</fullName>
    </recommendedName>
</protein>
<evidence type="ECO:0000256" key="3">
    <source>
        <dbReference type="SAM" id="Phobius"/>
    </source>
</evidence>
<comment type="caution">
    <text evidence="5">The sequence shown here is derived from an EMBL/GenBank/DDBJ whole genome shotgun (WGS) entry which is preliminary data.</text>
</comment>
<evidence type="ECO:0000313" key="6">
    <source>
        <dbReference type="Proteomes" id="UP000441717"/>
    </source>
</evidence>
<evidence type="ECO:0000313" key="5">
    <source>
        <dbReference type="EMBL" id="MQL53003.1"/>
    </source>
</evidence>
<dbReference type="Pfam" id="PF13490">
    <property type="entry name" value="zf-HC2"/>
    <property type="match status" value="1"/>
</dbReference>
<keyword evidence="3" id="KW-1133">Transmembrane helix</keyword>
<proteinExistence type="inferred from homology"/>
<name>A0A6N7ITW7_9FIRM</name>
<feature type="domain" description="Putative zinc-finger" evidence="4">
    <location>
        <begin position="8"/>
        <end position="35"/>
    </location>
</feature>
<dbReference type="InterPro" id="IPR041916">
    <property type="entry name" value="Anti_sigma_zinc_sf"/>
</dbReference>
<dbReference type="EMBL" id="WHYR01000035">
    <property type="protein sequence ID" value="MQL53003.1"/>
    <property type="molecule type" value="Genomic_DNA"/>
</dbReference>
<evidence type="ECO:0000259" key="4">
    <source>
        <dbReference type="Pfam" id="PF13490"/>
    </source>
</evidence>